<dbReference type="PANTHER" id="PTHR46890:SF48">
    <property type="entry name" value="RNA-DIRECTED DNA POLYMERASE"/>
    <property type="match status" value="1"/>
</dbReference>
<reference evidence="2" key="1">
    <citation type="submission" date="2025-08" db="UniProtKB">
        <authorList>
            <consortium name="RefSeq"/>
        </authorList>
    </citation>
    <scope>IDENTIFICATION</scope>
</reference>
<sequence>MVSSDQNLELCRIPTIEEVKATVFALNAESAGGPDSFTGIFFQECWDIIGEDIHEMLKLFYGGSPLPKSISLSNFINKLISRVVHDRLEKILPSMIPSNQSGFVRGRSIFENILLTQEIVTDIRLREKPANVVIKLDMAKAYDRVSW</sequence>
<proteinExistence type="predicted"/>
<feature type="domain" description="Reverse transcriptase" evidence="1">
    <location>
        <begin position="70"/>
        <end position="147"/>
    </location>
</feature>
<dbReference type="OrthoDB" id="1215211at2759"/>
<evidence type="ECO:0000313" key="2">
    <source>
        <dbReference type="RefSeq" id="XP_016487821.1"/>
    </source>
</evidence>
<dbReference type="InterPro" id="IPR000477">
    <property type="entry name" value="RT_dom"/>
</dbReference>
<organism evidence="2">
    <name type="scientific">Nicotiana tabacum</name>
    <name type="common">Common tobacco</name>
    <dbReference type="NCBI Taxonomy" id="4097"/>
    <lineage>
        <taxon>Eukaryota</taxon>
        <taxon>Viridiplantae</taxon>
        <taxon>Streptophyta</taxon>
        <taxon>Embryophyta</taxon>
        <taxon>Tracheophyta</taxon>
        <taxon>Spermatophyta</taxon>
        <taxon>Magnoliopsida</taxon>
        <taxon>eudicotyledons</taxon>
        <taxon>Gunneridae</taxon>
        <taxon>Pentapetalae</taxon>
        <taxon>asterids</taxon>
        <taxon>lamiids</taxon>
        <taxon>Solanales</taxon>
        <taxon>Solanaceae</taxon>
        <taxon>Nicotianoideae</taxon>
        <taxon>Nicotianeae</taxon>
        <taxon>Nicotiana</taxon>
    </lineage>
</organism>
<gene>
    <name evidence="2" type="primary">LOC107807882</name>
</gene>
<dbReference type="Pfam" id="PF00078">
    <property type="entry name" value="RVT_1"/>
    <property type="match status" value="1"/>
</dbReference>
<dbReference type="InterPro" id="IPR052343">
    <property type="entry name" value="Retrotransposon-Effector_Assoc"/>
</dbReference>
<evidence type="ECO:0000259" key="1">
    <source>
        <dbReference type="Pfam" id="PF00078"/>
    </source>
</evidence>
<dbReference type="PaxDb" id="4097-A0A1S4BG31"/>
<dbReference type="RefSeq" id="XP_016487821.1">
    <property type="nucleotide sequence ID" value="XM_016632335.1"/>
</dbReference>
<dbReference type="STRING" id="4097.A0A1S4BG31"/>
<protein>
    <recommendedName>
        <fullName evidence="1">Reverse transcriptase domain-containing protein</fullName>
    </recommendedName>
</protein>
<accession>A0A1S4BG31</accession>
<name>A0A1S4BG31_TOBAC</name>
<dbReference type="AlphaFoldDB" id="A0A1S4BG31"/>
<dbReference type="PANTHER" id="PTHR46890">
    <property type="entry name" value="NON-LTR RETROLELEMENT REVERSE TRANSCRIPTASE-LIKE PROTEIN-RELATED"/>
    <property type="match status" value="1"/>
</dbReference>
<dbReference type="OMA" id="GEDIHEM"/>
<dbReference type="KEGG" id="nta:107807882"/>